<dbReference type="PANTHER" id="PTHR24567:SF75">
    <property type="entry name" value="FUMARATE AND NITRATE REDUCTION REGULATORY PROTEIN"/>
    <property type="match status" value="1"/>
</dbReference>
<evidence type="ECO:0000259" key="5">
    <source>
        <dbReference type="PROSITE" id="PS51063"/>
    </source>
</evidence>
<dbReference type="GO" id="GO:0003677">
    <property type="term" value="F:DNA binding"/>
    <property type="evidence" value="ECO:0007669"/>
    <property type="project" value="UniProtKB-KW"/>
</dbReference>
<dbReference type="InterPro" id="IPR018490">
    <property type="entry name" value="cNMP-bd_dom_sf"/>
</dbReference>
<dbReference type="PRINTS" id="PR00034">
    <property type="entry name" value="HTHCRP"/>
</dbReference>
<dbReference type="PROSITE" id="PS51063">
    <property type="entry name" value="HTH_CRP_2"/>
    <property type="match status" value="1"/>
</dbReference>
<dbReference type="InterPro" id="IPR012318">
    <property type="entry name" value="HTH_CRP"/>
</dbReference>
<dbReference type="InterPro" id="IPR018335">
    <property type="entry name" value="Tscrpt_reg_HTH_Crp-type_CS"/>
</dbReference>
<evidence type="ECO:0000313" key="6">
    <source>
        <dbReference type="EMBL" id="MCP1335382.1"/>
    </source>
</evidence>
<dbReference type="GO" id="GO:0005829">
    <property type="term" value="C:cytosol"/>
    <property type="evidence" value="ECO:0007669"/>
    <property type="project" value="TreeGrafter"/>
</dbReference>
<dbReference type="SUPFAM" id="SSF51206">
    <property type="entry name" value="cAMP-binding domain-like"/>
    <property type="match status" value="1"/>
</dbReference>
<keyword evidence="3" id="KW-0804">Transcription</keyword>
<dbReference type="AlphaFoldDB" id="A0A9J6PB67"/>
<keyword evidence="7" id="KW-1185">Reference proteome</keyword>
<dbReference type="Pfam" id="PF13545">
    <property type="entry name" value="HTH_Crp_2"/>
    <property type="match status" value="1"/>
</dbReference>
<dbReference type="PANTHER" id="PTHR24567">
    <property type="entry name" value="CRP FAMILY TRANSCRIPTIONAL REGULATORY PROTEIN"/>
    <property type="match status" value="1"/>
</dbReference>
<keyword evidence="1" id="KW-0805">Transcription regulation</keyword>
<name>A0A9J6PB67_9PROT</name>
<dbReference type="PROSITE" id="PS50042">
    <property type="entry name" value="CNMP_BINDING_3"/>
    <property type="match status" value="1"/>
</dbReference>
<organism evidence="6 7">
    <name type="scientific">Futiania mangrovi</name>
    <dbReference type="NCBI Taxonomy" id="2959716"/>
    <lineage>
        <taxon>Bacteria</taxon>
        <taxon>Pseudomonadati</taxon>
        <taxon>Pseudomonadota</taxon>
        <taxon>Alphaproteobacteria</taxon>
        <taxon>Futianiales</taxon>
        <taxon>Futianiaceae</taxon>
        <taxon>Futiania</taxon>
    </lineage>
</organism>
<evidence type="ECO:0000259" key="4">
    <source>
        <dbReference type="PROSITE" id="PS50042"/>
    </source>
</evidence>
<dbReference type="Pfam" id="PF00027">
    <property type="entry name" value="cNMP_binding"/>
    <property type="match status" value="1"/>
</dbReference>
<dbReference type="GO" id="GO:0003700">
    <property type="term" value="F:DNA-binding transcription factor activity"/>
    <property type="evidence" value="ECO:0007669"/>
    <property type="project" value="InterPro"/>
</dbReference>
<dbReference type="PROSITE" id="PS00042">
    <property type="entry name" value="HTH_CRP_1"/>
    <property type="match status" value="1"/>
</dbReference>
<dbReference type="InterPro" id="IPR000595">
    <property type="entry name" value="cNMP-bd_dom"/>
</dbReference>
<dbReference type="FunFam" id="1.10.10.10:FF:000028">
    <property type="entry name" value="Fumarate/nitrate reduction transcriptional regulator Fnr"/>
    <property type="match status" value="1"/>
</dbReference>
<dbReference type="RefSeq" id="WP_269331328.1">
    <property type="nucleotide sequence ID" value="NZ_JAMZFT010000001.1"/>
</dbReference>
<evidence type="ECO:0000256" key="1">
    <source>
        <dbReference type="ARBA" id="ARBA00023015"/>
    </source>
</evidence>
<dbReference type="CDD" id="cd00038">
    <property type="entry name" value="CAP_ED"/>
    <property type="match status" value="1"/>
</dbReference>
<dbReference type="InterPro" id="IPR036390">
    <property type="entry name" value="WH_DNA-bd_sf"/>
</dbReference>
<dbReference type="Proteomes" id="UP001055804">
    <property type="component" value="Unassembled WGS sequence"/>
</dbReference>
<evidence type="ECO:0000256" key="2">
    <source>
        <dbReference type="ARBA" id="ARBA00023125"/>
    </source>
</evidence>
<evidence type="ECO:0000313" key="7">
    <source>
        <dbReference type="Proteomes" id="UP001055804"/>
    </source>
</evidence>
<evidence type="ECO:0000256" key="3">
    <source>
        <dbReference type="ARBA" id="ARBA00023163"/>
    </source>
</evidence>
<dbReference type="InterPro" id="IPR014710">
    <property type="entry name" value="RmlC-like_jellyroll"/>
</dbReference>
<dbReference type="Gene3D" id="2.60.120.10">
    <property type="entry name" value="Jelly Rolls"/>
    <property type="match status" value="1"/>
</dbReference>
<dbReference type="InterPro" id="IPR050397">
    <property type="entry name" value="Env_Response_Regulators"/>
</dbReference>
<gene>
    <name evidence="6" type="ORF">NJQ99_03070</name>
</gene>
<proteinExistence type="predicted"/>
<accession>A0A9J6PB67</accession>
<dbReference type="InterPro" id="IPR036388">
    <property type="entry name" value="WH-like_DNA-bd_sf"/>
</dbReference>
<dbReference type="Gene3D" id="1.10.10.10">
    <property type="entry name" value="Winged helix-like DNA-binding domain superfamily/Winged helix DNA-binding domain"/>
    <property type="match status" value="1"/>
</dbReference>
<feature type="domain" description="HTH crp-type" evidence="5">
    <location>
        <begin position="168"/>
        <end position="238"/>
    </location>
</feature>
<dbReference type="EMBL" id="JAMZFT010000001">
    <property type="protein sequence ID" value="MCP1335382.1"/>
    <property type="molecule type" value="Genomic_DNA"/>
</dbReference>
<feature type="domain" description="Cyclic nucleotide-binding" evidence="4">
    <location>
        <begin position="45"/>
        <end position="106"/>
    </location>
</feature>
<protein>
    <submittedName>
        <fullName evidence="6">Helix-turn-helix domain-containing protein</fullName>
    </submittedName>
</protein>
<dbReference type="SUPFAM" id="SSF46785">
    <property type="entry name" value="Winged helix' DNA-binding domain"/>
    <property type="match status" value="1"/>
</dbReference>
<dbReference type="CDD" id="cd00092">
    <property type="entry name" value="HTH_CRP"/>
    <property type="match status" value="1"/>
</dbReference>
<reference evidence="6" key="1">
    <citation type="submission" date="2022-06" db="EMBL/GenBank/DDBJ databases">
        <title>Isolation and Genomics of Futiania mangrovii gen. nov., sp. nov., a Rare and Metabolically-versatile member in the Class Alphaproteobacteria.</title>
        <authorList>
            <person name="Liu L."/>
            <person name="Huang W.-C."/>
            <person name="Pan J."/>
            <person name="Li J."/>
            <person name="Huang Y."/>
            <person name="Du H."/>
            <person name="Liu Y."/>
            <person name="Li M."/>
        </authorList>
    </citation>
    <scope>NUCLEOTIDE SEQUENCE</scope>
    <source>
        <strain evidence="6">FT118</strain>
    </source>
</reference>
<keyword evidence="2" id="KW-0238">DNA-binding</keyword>
<comment type="caution">
    <text evidence="6">The sequence shown here is derived from an EMBL/GenBank/DDBJ whole genome shotgun (WGS) entry which is preliminary data.</text>
</comment>
<dbReference type="SMART" id="SM00419">
    <property type="entry name" value="HTH_CRP"/>
    <property type="match status" value="1"/>
</dbReference>
<sequence>MSDRSEVSVAAPDGVVTAVKGGPSSRCHSCGVRHVTICGVVDDTVLKAVESISRTIGVEQGETLFVEGDPVTAVYNITRGIVRLSKMLPDGRRQITGFLFPGDFVGLGARMAYGYTAEAMTAACLCRFEKPRLDKLMREHREIEDQLLALMEKEVDLAQERMLLLGRKTAAEKVASFLMSLSERFDGAETFPVAMTRADIADYLGLTLETVSRTLSAFQRDGLISLERAHMIRLLDRTRLEDMTGT</sequence>
<dbReference type="SMART" id="SM00100">
    <property type="entry name" value="cNMP"/>
    <property type="match status" value="1"/>
</dbReference>